<dbReference type="InterPro" id="IPR012340">
    <property type="entry name" value="NA-bd_OB-fold"/>
</dbReference>
<dbReference type="InterPro" id="IPR003583">
    <property type="entry name" value="Hlx-hairpin-Hlx_DNA-bd_motif"/>
</dbReference>
<evidence type="ECO:0000256" key="2">
    <source>
        <dbReference type="ARBA" id="ARBA00022763"/>
    </source>
</evidence>
<dbReference type="Proteomes" id="UP001652338">
    <property type="component" value="Unassembled WGS sequence"/>
</dbReference>
<comment type="subcellular location">
    <subcellularLocation>
        <location evidence="6">Cytoplasm</location>
    </subcellularLocation>
</comment>
<proteinExistence type="inferred from homology"/>
<dbReference type="Pfam" id="PF14520">
    <property type="entry name" value="HHH_5"/>
    <property type="match status" value="1"/>
</dbReference>
<dbReference type="EMBL" id="JAOQKE010000001">
    <property type="protein sequence ID" value="MCU6723825.1"/>
    <property type="molecule type" value="Genomic_DNA"/>
</dbReference>
<dbReference type="Pfam" id="PF07499">
    <property type="entry name" value="RuvA_C"/>
    <property type="match status" value="1"/>
</dbReference>
<keyword evidence="4 6" id="KW-0233">DNA recombination</keyword>
<gene>
    <name evidence="6 8" type="primary">ruvA</name>
    <name evidence="8" type="ORF">OCV47_00385</name>
</gene>
<organism evidence="8 9">
    <name type="scientific">Muricoprocola aceti</name>
    <dbReference type="NCBI Taxonomy" id="2981772"/>
    <lineage>
        <taxon>Bacteria</taxon>
        <taxon>Bacillati</taxon>
        <taxon>Bacillota</taxon>
        <taxon>Clostridia</taxon>
        <taxon>Lachnospirales</taxon>
        <taxon>Lachnospiraceae</taxon>
        <taxon>Muricoprocola</taxon>
    </lineage>
</organism>
<keyword evidence="2 6" id="KW-0227">DNA damage</keyword>
<name>A0ABT2SHM1_9FIRM</name>
<feature type="region of interest" description="Domain I" evidence="6">
    <location>
        <begin position="1"/>
        <end position="64"/>
    </location>
</feature>
<dbReference type="InterPro" id="IPR036267">
    <property type="entry name" value="RuvA_C_sf"/>
</dbReference>
<comment type="caution">
    <text evidence="8">The sequence shown here is derived from an EMBL/GenBank/DDBJ whole genome shotgun (WGS) entry which is preliminary data.</text>
</comment>
<comment type="similarity">
    <text evidence="6">Belongs to the RuvA family.</text>
</comment>
<keyword evidence="1 6" id="KW-0963">Cytoplasm</keyword>
<comment type="domain">
    <text evidence="6">Has three domains with a flexible linker between the domains II and III and assumes an 'L' shape. Domain III is highly mobile and contacts RuvB.</text>
</comment>
<dbReference type="SUPFAM" id="SSF46929">
    <property type="entry name" value="DNA helicase RuvA subunit, C-terminal domain"/>
    <property type="match status" value="1"/>
</dbReference>
<evidence type="ECO:0000256" key="1">
    <source>
        <dbReference type="ARBA" id="ARBA00022490"/>
    </source>
</evidence>
<dbReference type="Gene3D" id="2.40.50.140">
    <property type="entry name" value="Nucleic acid-binding proteins"/>
    <property type="match status" value="1"/>
</dbReference>
<dbReference type="SMART" id="SM00278">
    <property type="entry name" value="HhH1"/>
    <property type="match status" value="2"/>
</dbReference>
<keyword evidence="9" id="KW-1185">Reference proteome</keyword>
<dbReference type="CDD" id="cd14332">
    <property type="entry name" value="UBA_RuvA_C"/>
    <property type="match status" value="1"/>
</dbReference>
<reference evidence="8 9" key="1">
    <citation type="journal article" date="2021" name="ISME Commun">
        <title>Automated analysis of genomic sequences facilitates high-throughput and comprehensive description of bacteria.</title>
        <authorList>
            <person name="Hitch T.C.A."/>
        </authorList>
    </citation>
    <scope>NUCLEOTIDE SEQUENCE [LARGE SCALE GENOMIC DNA]</scope>
    <source>
        <strain evidence="8 9">Sanger_29</strain>
    </source>
</reference>
<dbReference type="Gene3D" id="1.10.8.10">
    <property type="entry name" value="DNA helicase RuvA subunit, C-terminal domain"/>
    <property type="match status" value="1"/>
</dbReference>
<dbReference type="RefSeq" id="WP_256296144.1">
    <property type="nucleotide sequence ID" value="NZ_JAOQKE010000001.1"/>
</dbReference>
<dbReference type="HAMAP" id="MF_00031">
    <property type="entry name" value="DNA_HJ_migration_RuvA"/>
    <property type="match status" value="1"/>
</dbReference>
<comment type="function">
    <text evidence="6">The RuvA-RuvB-RuvC complex processes Holliday junction (HJ) DNA during genetic recombination and DNA repair, while the RuvA-RuvB complex plays an important role in the rescue of blocked DNA replication forks via replication fork reversal (RFR). RuvA specifically binds to HJ cruciform DNA, conferring on it an open structure. The RuvB hexamer acts as an ATP-dependent pump, pulling dsDNA into and through the RuvAB complex. HJ branch migration allows RuvC to scan DNA until it finds its consensus sequence, where it cleaves and resolves the cruciform DNA.</text>
</comment>
<sequence>MIAFLKGEIEELEEAKVLLDVNGVGYGVFITGRDASALSGRRDRVKLFTYLQVREDAMQLYGFLKKDDLHVFQLLLGVNGIGPKAALGMLSALSANDIRFAVLAGDAKAIARAPGIGPKTAQKMILELKDKFDLQETFDSSLAESTEGTIPTGTTRQIQDEAVQALVALGYSGGEALKAVRAADTGEDMNTEDLLKAALKKLSLV</sequence>
<dbReference type="Gene3D" id="1.10.150.20">
    <property type="entry name" value="5' to 3' exonuclease, C-terminal subdomain"/>
    <property type="match status" value="1"/>
</dbReference>
<dbReference type="InterPro" id="IPR011114">
    <property type="entry name" value="RuvA_C"/>
</dbReference>
<dbReference type="SUPFAM" id="SSF50249">
    <property type="entry name" value="Nucleic acid-binding proteins"/>
    <property type="match status" value="1"/>
</dbReference>
<protein>
    <recommendedName>
        <fullName evidence="6">Holliday junction branch migration complex subunit RuvA</fullName>
    </recommendedName>
</protein>
<evidence type="ECO:0000313" key="9">
    <source>
        <dbReference type="Proteomes" id="UP001652338"/>
    </source>
</evidence>
<dbReference type="InterPro" id="IPR000085">
    <property type="entry name" value="RuvA"/>
</dbReference>
<accession>A0ABT2SHM1</accession>
<keyword evidence="5 6" id="KW-0234">DNA repair</keyword>
<comment type="subunit">
    <text evidence="6">Homotetramer. Forms an RuvA(8)-RuvB(12)-Holliday junction (HJ) complex. HJ DNA is sandwiched between 2 RuvA tetramers; dsDNA enters through RuvA and exits via RuvB. An RuvB hexamer assembles on each DNA strand where it exits the tetramer. Each RuvB hexamer is contacted by two RuvA subunits (via domain III) on 2 adjacent RuvB subunits; this complex drives branch migration. In the full resolvosome a probable DNA-RuvA(4)-RuvB(12)-RuvC(2) complex forms which resolves the HJ.</text>
</comment>
<evidence type="ECO:0000259" key="7">
    <source>
        <dbReference type="PROSITE" id="PS50030"/>
    </source>
</evidence>
<feature type="region of interest" description="Domain III" evidence="6">
    <location>
        <begin position="154"/>
        <end position="205"/>
    </location>
</feature>
<evidence type="ECO:0000256" key="4">
    <source>
        <dbReference type="ARBA" id="ARBA00023172"/>
    </source>
</evidence>
<evidence type="ECO:0000313" key="8">
    <source>
        <dbReference type="EMBL" id="MCU6723825.1"/>
    </source>
</evidence>
<evidence type="ECO:0000256" key="5">
    <source>
        <dbReference type="ARBA" id="ARBA00023204"/>
    </source>
</evidence>
<feature type="domain" description="UBA" evidence="7">
    <location>
        <begin position="157"/>
        <end position="197"/>
    </location>
</feature>
<keyword evidence="3 6" id="KW-0238">DNA-binding</keyword>
<dbReference type="PROSITE" id="PS50030">
    <property type="entry name" value="UBA"/>
    <property type="match status" value="1"/>
</dbReference>
<dbReference type="InterPro" id="IPR010994">
    <property type="entry name" value="RuvA_2-like"/>
</dbReference>
<dbReference type="SUPFAM" id="SSF47781">
    <property type="entry name" value="RuvA domain 2-like"/>
    <property type="match status" value="1"/>
</dbReference>
<comment type="caution">
    <text evidence="6">Lacks conserved residue(s) required for the propagation of feature annotation.</text>
</comment>
<dbReference type="InterPro" id="IPR013849">
    <property type="entry name" value="DNA_helicase_Holl-junc_RuvA_I"/>
</dbReference>
<dbReference type="NCBIfam" id="TIGR00084">
    <property type="entry name" value="ruvA"/>
    <property type="match status" value="1"/>
</dbReference>
<evidence type="ECO:0000256" key="3">
    <source>
        <dbReference type="ARBA" id="ARBA00023125"/>
    </source>
</evidence>
<dbReference type="InterPro" id="IPR015940">
    <property type="entry name" value="UBA"/>
</dbReference>
<dbReference type="Pfam" id="PF01330">
    <property type="entry name" value="RuvA_N"/>
    <property type="match status" value="1"/>
</dbReference>
<evidence type="ECO:0000256" key="6">
    <source>
        <dbReference type="HAMAP-Rule" id="MF_00031"/>
    </source>
</evidence>